<protein>
    <recommendedName>
        <fullName evidence="2">Cathepsin propeptide inhibitor domain-containing protein</fullName>
    </recommendedName>
</protein>
<evidence type="ECO:0000313" key="3">
    <source>
        <dbReference type="Ensembl" id="ENSNPEP00000012480.1"/>
    </source>
</evidence>
<dbReference type="SUPFAM" id="SSF54001">
    <property type="entry name" value="Cysteine proteinases"/>
    <property type="match status" value="1"/>
</dbReference>
<dbReference type="AlphaFoldDB" id="A0A8C6ZE01"/>
<dbReference type="SMART" id="SM00848">
    <property type="entry name" value="Inhibitor_I29"/>
    <property type="match status" value="1"/>
</dbReference>
<dbReference type="GO" id="GO:0008234">
    <property type="term" value="F:cysteine-type peptidase activity"/>
    <property type="evidence" value="ECO:0007669"/>
    <property type="project" value="InterPro"/>
</dbReference>
<accession>A0A8C6ZE01</accession>
<dbReference type="Gene3D" id="3.90.70.10">
    <property type="entry name" value="Cysteine proteinases"/>
    <property type="match status" value="1"/>
</dbReference>
<feature type="compositionally biased region" description="Low complexity" evidence="1">
    <location>
        <begin position="154"/>
        <end position="180"/>
    </location>
</feature>
<feature type="region of interest" description="Disordered" evidence="1">
    <location>
        <begin position="84"/>
        <end position="180"/>
    </location>
</feature>
<feature type="compositionally biased region" description="Polar residues" evidence="1">
    <location>
        <begin position="84"/>
        <end position="95"/>
    </location>
</feature>
<dbReference type="Pfam" id="PF08246">
    <property type="entry name" value="Inhibitor_I29"/>
    <property type="match status" value="1"/>
</dbReference>
<dbReference type="Proteomes" id="UP000694420">
    <property type="component" value="Unplaced"/>
</dbReference>
<organism evidence="3 4">
    <name type="scientific">Nothoprocta perdicaria</name>
    <name type="common">Chilean tinamou</name>
    <name type="synonym">Crypturus perdicarius</name>
    <dbReference type="NCBI Taxonomy" id="30464"/>
    <lineage>
        <taxon>Eukaryota</taxon>
        <taxon>Metazoa</taxon>
        <taxon>Chordata</taxon>
        <taxon>Craniata</taxon>
        <taxon>Vertebrata</taxon>
        <taxon>Euteleostomi</taxon>
        <taxon>Archelosauria</taxon>
        <taxon>Archosauria</taxon>
        <taxon>Dinosauria</taxon>
        <taxon>Saurischia</taxon>
        <taxon>Theropoda</taxon>
        <taxon>Coelurosauria</taxon>
        <taxon>Aves</taxon>
        <taxon>Palaeognathae</taxon>
        <taxon>Tinamiformes</taxon>
        <taxon>Tinamidae</taxon>
        <taxon>Nothoprocta</taxon>
    </lineage>
</organism>
<keyword evidence="4" id="KW-1185">Reference proteome</keyword>
<dbReference type="InterPro" id="IPR038765">
    <property type="entry name" value="Papain-like_cys_pep_sf"/>
</dbReference>
<evidence type="ECO:0000256" key="1">
    <source>
        <dbReference type="SAM" id="MobiDB-lite"/>
    </source>
</evidence>
<feature type="domain" description="Cathepsin propeptide inhibitor" evidence="2">
    <location>
        <begin position="14"/>
        <end position="69"/>
    </location>
</feature>
<reference evidence="3" key="2">
    <citation type="submission" date="2025-09" db="UniProtKB">
        <authorList>
            <consortium name="Ensembl"/>
        </authorList>
    </citation>
    <scope>IDENTIFICATION</scope>
</reference>
<feature type="compositionally biased region" description="Polar residues" evidence="1">
    <location>
        <begin position="138"/>
        <end position="147"/>
    </location>
</feature>
<name>A0A8C6ZE01_NOTPE</name>
<dbReference type="PANTHER" id="PTHR12411">
    <property type="entry name" value="CYSTEINE PROTEASE FAMILY C1-RELATED"/>
    <property type="match status" value="1"/>
</dbReference>
<sequence length="180" mass="19920">AAHSACLPAAELLFKAWMRQHNRAYGPGEYHRRLQIFADNKRQIDEHNAANHTFQMSLNQFSDMTFAEFKKKYLWSEPQNCSATKGNFLRSSGPSPDTIDWRKKGNFVTPVKNQVGSWSTARRLSTTTAAAGACPAKPSSTSATTRGSWRRTPTRTGTAPAGSSPTRPSLSSRTLSTSRR</sequence>
<dbReference type="InterPro" id="IPR013128">
    <property type="entry name" value="Peptidase_C1A"/>
</dbReference>
<feature type="compositionally biased region" description="Low complexity" evidence="1">
    <location>
        <begin position="119"/>
        <end position="131"/>
    </location>
</feature>
<reference evidence="3" key="1">
    <citation type="submission" date="2025-08" db="UniProtKB">
        <authorList>
            <consortium name="Ensembl"/>
        </authorList>
    </citation>
    <scope>IDENTIFICATION</scope>
</reference>
<evidence type="ECO:0000313" key="4">
    <source>
        <dbReference type="Proteomes" id="UP000694420"/>
    </source>
</evidence>
<evidence type="ECO:0000259" key="2">
    <source>
        <dbReference type="SMART" id="SM00848"/>
    </source>
</evidence>
<proteinExistence type="predicted"/>
<dbReference type="InterPro" id="IPR013201">
    <property type="entry name" value="Prot_inhib_I29"/>
</dbReference>
<dbReference type="Ensembl" id="ENSNPET00000012787.1">
    <property type="protein sequence ID" value="ENSNPEP00000012480.1"/>
    <property type="gene ID" value="ENSNPEG00000009325.1"/>
</dbReference>